<comment type="caution">
    <text evidence="2">The sequence shown here is derived from an EMBL/GenBank/DDBJ whole genome shotgun (WGS) entry which is preliminary data.</text>
</comment>
<dbReference type="EMBL" id="JAYMFF010000002">
    <property type="protein sequence ID" value="MEC4175158.1"/>
    <property type="molecule type" value="Genomic_DNA"/>
</dbReference>
<dbReference type="InterPro" id="IPR008875">
    <property type="entry name" value="TraX"/>
</dbReference>
<evidence type="ECO:0000313" key="3">
    <source>
        <dbReference type="Proteomes" id="UP001349994"/>
    </source>
</evidence>
<evidence type="ECO:0000313" key="2">
    <source>
        <dbReference type="EMBL" id="MEC4175158.1"/>
    </source>
</evidence>
<proteinExistence type="predicted"/>
<feature type="transmembrane region" description="Helical" evidence="1">
    <location>
        <begin position="114"/>
        <end position="142"/>
    </location>
</feature>
<evidence type="ECO:0000256" key="1">
    <source>
        <dbReference type="SAM" id="Phobius"/>
    </source>
</evidence>
<feature type="transmembrane region" description="Helical" evidence="1">
    <location>
        <begin position="154"/>
        <end position="174"/>
    </location>
</feature>
<gene>
    <name evidence="2" type="ORF">VIN30_01680</name>
</gene>
<keyword evidence="1" id="KW-0472">Membrane</keyword>
<protein>
    <submittedName>
        <fullName evidence="2">TraX family protein</fullName>
    </submittedName>
</protein>
<dbReference type="RefSeq" id="WP_338208767.1">
    <property type="nucleotide sequence ID" value="NZ_JAYMFF010000002.1"/>
</dbReference>
<feature type="transmembrane region" description="Helical" evidence="1">
    <location>
        <begin position="86"/>
        <end position="108"/>
    </location>
</feature>
<feature type="transmembrane region" description="Helical" evidence="1">
    <location>
        <begin position="36"/>
        <end position="57"/>
    </location>
</feature>
<accession>A0ABU6IFF3</accession>
<keyword evidence="3" id="KW-1185">Reference proteome</keyword>
<dbReference type="Pfam" id="PF05857">
    <property type="entry name" value="TraX"/>
    <property type="match status" value="2"/>
</dbReference>
<name>A0ABU6IFF3_9ACTN</name>
<feature type="transmembrane region" description="Helical" evidence="1">
    <location>
        <begin position="12"/>
        <end position="30"/>
    </location>
</feature>
<reference evidence="2 3" key="1">
    <citation type="submission" date="2024-01" db="EMBL/GenBank/DDBJ databases">
        <title>novel species in genus Adlercreutzia.</title>
        <authorList>
            <person name="Liu X."/>
        </authorList>
    </citation>
    <scope>NUCLEOTIDE SEQUENCE [LARGE SCALE GENOMIC DNA]</scope>
    <source>
        <strain evidence="2 3">R7</strain>
    </source>
</reference>
<dbReference type="Proteomes" id="UP001349994">
    <property type="component" value="Unassembled WGS sequence"/>
</dbReference>
<feature type="transmembrane region" description="Helical" evidence="1">
    <location>
        <begin position="264"/>
        <end position="281"/>
    </location>
</feature>
<keyword evidence="1" id="KW-1133">Transmembrane helix</keyword>
<keyword evidence="1" id="KW-0812">Transmembrane</keyword>
<organism evidence="2 3">
    <name type="scientific">Adlercreutzia wanghongyangiae</name>
    <dbReference type="NCBI Taxonomy" id="3111451"/>
    <lineage>
        <taxon>Bacteria</taxon>
        <taxon>Bacillati</taxon>
        <taxon>Actinomycetota</taxon>
        <taxon>Coriobacteriia</taxon>
        <taxon>Eggerthellales</taxon>
        <taxon>Eggerthellaceae</taxon>
        <taxon>Adlercreutzia</taxon>
    </lineage>
</organism>
<feature type="transmembrane region" description="Helical" evidence="1">
    <location>
        <begin position="235"/>
        <end position="252"/>
    </location>
</feature>
<sequence length="282" mass="29896">MRQSGGVSAFGLKVAAIAGMTCNHVANVFATAMPGWLTVAFCTFGGLTFPIMAFLLCEGYRHTSNIRRYAGRLAAFALVSQIPYSLLWGATANVLVTLLIGLGLLWAGDQLRNRIAYGAVVVGGVILSAWCDWGIIGPIMILLFHSLRQRPHGVALAMLVPLLALGLPALQWAVAEVSTATNGTEPILAEQLMGAPKNATIGDASIESPAQADAGASESHSIMAAPGTTASLGTLGYYTLGFALATLLMLAYNGQRGRPLKWLFYCYYPAHLLALWGLSILW</sequence>